<proteinExistence type="predicted"/>
<keyword evidence="3" id="KW-1185">Reference proteome</keyword>
<dbReference type="Proteomes" id="UP000036403">
    <property type="component" value="Unassembled WGS sequence"/>
</dbReference>
<reference evidence="2 3" key="1">
    <citation type="submission" date="2015-04" db="EMBL/GenBank/DDBJ databases">
        <title>Lasius niger genome sequencing.</title>
        <authorList>
            <person name="Konorov E.A."/>
            <person name="Nikitin M.A."/>
            <person name="Kirill M.V."/>
            <person name="Chang P."/>
        </authorList>
    </citation>
    <scope>NUCLEOTIDE SEQUENCE [LARGE SCALE GENOMIC DNA]</scope>
    <source>
        <tissue evidence="2">Whole</tissue>
    </source>
</reference>
<accession>A0A0J7K9K1</accession>
<feature type="compositionally biased region" description="Polar residues" evidence="1">
    <location>
        <begin position="28"/>
        <end position="46"/>
    </location>
</feature>
<organism evidence="2 3">
    <name type="scientific">Lasius niger</name>
    <name type="common">Black garden ant</name>
    <dbReference type="NCBI Taxonomy" id="67767"/>
    <lineage>
        <taxon>Eukaryota</taxon>
        <taxon>Metazoa</taxon>
        <taxon>Ecdysozoa</taxon>
        <taxon>Arthropoda</taxon>
        <taxon>Hexapoda</taxon>
        <taxon>Insecta</taxon>
        <taxon>Pterygota</taxon>
        <taxon>Neoptera</taxon>
        <taxon>Endopterygota</taxon>
        <taxon>Hymenoptera</taxon>
        <taxon>Apocrita</taxon>
        <taxon>Aculeata</taxon>
        <taxon>Formicoidea</taxon>
        <taxon>Formicidae</taxon>
        <taxon>Formicinae</taxon>
        <taxon>Lasius</taxon>
        <taxon>Lasius</taxon>
    </lineage>
</organism>
<comment type="caution">
    <text evidence="2">The sequence shown here is derived from an EMBL/GenBank/DDBJ whole genome shotgun (WGS) entry which is preliminary data.</text>
</comment>
<dbReference type="AlphaFoldDB" id="A0A0J7K9K1"/>
<dbReference type="EMBL" id="LBMM01011292">
    <property type="protein sequence ID" value="KMQ86911.1"/>
    <property type="molecule type" value="Genomic_DNA"/>
</dbReference>
<sequence>MPVVSRHGSNVDCSIPSPQSPVDPKISVDSTTPSSLFPASNHETTPIPTPEMPKRVNQEPRFQRIKKFPFWMKDFVVDGKGDQS</sequence>
<evidence type="ECO:0000256" key="1">
    <source>
        <dbReference type="SAM" id="MobiDB-lite"/>
    </source>
</evidence>
<dbReference type="PaxDb" id="67767-A0A0J7K9K1"/>
<evidence type="ECO:0000313" key="3">
    <source>
        <dbReference type="Proteomes" id="UP000036403"/>
    </source>
</evidence>
<evidence type="ECO:0000313" key="2">
    <source>
        <dbReference type="EMBL" id="KMQ86911.1"/>
    </source>
</evidence>
<feature type="region of interest" description="Disordered" evidence="1">
    <location>
        <begin position="1"/>
        <end position="58"/>
    </location>
</feature>
<gene>
    <name evidence="2" type="ORF">RF55_13975</name>
</gene>
<protein>
    <submittedName>
        <fullName evidence="2">Zinc finger ccch domain-containing protein 43</fullName>
    </submittedName>
</protein>
<name>A0A0J7K9K1_LASNI</name>